<dbReference type="EMBL" id="WHPN01000206">
    <property type="protein sequence ID" value="KAF4409548.1"/>
    <property type="molecule type" value="Genomic_DNA"/>
</dbReference>
<dbReference type="SUPFAM" id="SSF52540">
    <property type="entry name" value="P-loop containing nucleoside triphosphate hydrolases"/>
    <property type="match status" value="1"/>
</dbReference>
<gene>
    <name evidence="1" type="ORF">GCU69_08455</name>
</gene>
<dbReference type="RefSeq" id="WP_098754120.1">
    <property type="nucleotide sequence ID" value="NZ_WHPN01000206.1"/>
</dbReference>
<dbReference type="InterPro" id="IPR052736">
    <property type="entry name" value="Stf3_sulfotransferase"/>
</dbReference>
<dbReference type="Proteomes" id="UP000621266">
    <property type="component" value="Unassembled WGS sequence"/>
</dbReference>
<reference evidence="1 2" key="1">
    <citation type="submission" date="2019-10" db="EMBL/GenBank/DDBJ databases">
        <title>Streptomyces tenebrisbrunneis sp.nov., an endogenous actinomycete isolated from of Lycium ruthenicum.</title>
        <authorList>
            <person name="Ma L."/>
        </authorList>
    </citation>
    <scope>NUCLEOTIDE SEQUENCE [LARGE SCALE GENOMIC DNA]</scope>
    <source>
        <strain evidence="1 2">TRM 66187</strain>
    </source>
</reference>
<accession>A0ABQ7FLP5</accession>
<protein>
    <submittedName>
        <fullName evidence="1">Sulfotransferase</fullName>
    </submittedName>
</protein>
<evidence type="ECO:0000313" key="2">
    <source>
        <dbReference type="Proteomes" id="UP000621266"/>
    </source>
</evidence>
<dbReference type="Gene3D" id="3.40.50.300">
    <property type="entry name" value="P-loop containing nucleotide triphosphate hydrolases"/>
    <property type="match status" value="1"/>
</dbReference>
<dbReference type="PANTHER" id="PTHR36451">
    <property type="entry name" value="PAPS-DEPENDENT SULFOTRANSFERASE STF3"/>
    <property type="match status" value="1"/>
</dbReference>
<dbReference type="InterPro" id="IPR027417">
    <property type="entry name" value="P-loop_NTPase"/>
</dbReference>
<dbReference type="Pfam" id="PF13469">
    <property type="entry name" value="Sulfotransfer_3"/>
    <property type="match status" value="1"/>
</dbReference>
<dbReference type="PANTHER" id="PTHR36451:SF1">
    <property type="entry name" value="OMEGA-HYDROXY-BETA-DIHYDROMENAQUINONE-9 SULFOTRANSFERASE STF3"/>
    <property type="match status" value="1"/>
</dbReference>
<comment type="caution">
    <text evidence="1">The sequence shown here is derived from an EMBL/GenBank/DDBJ whole genome shotgun (WGS) entry which is preliminary data.</text>
</comment>
<name>A0ABQ7FLP5_9ACTN</name>
<evidence type="ECO:0000313" key="1">
    <source>
        <dbReference type="EMBL" id="KAF4409548.1"/>
    </source>
</evidence>
<organism evidence="1 2">
    <name type="scientific">Streptomyces lycii</name>
    <dbReference type="NCBI Taxonomy" id="2654337"/>
    <lineage>
        <taxon>Bacteria</taxon>
        <taxon>Bacillati</taxon>
        <taxon>Actinomycetota</taxon>
        <taxon>Actinomycetes</taxon>
        <taxon>Kitasatosporales</taxon>
        <taxon>Streptomycetaceae</taxon>
        <taxon>Streptomyces</taxon>
    </lineage>
</organism>
<keyword evidence="2" id="KW-1185">Reference proteome</keyword>
<proteinExistence type="predicted"/>
<sequence>MTIAADSVSTAVRSGPTGPAPFSEALHHFATALRYEAHLRPEDVDPVWRSILRSQEVLADTAELLGSRPDIARLDLGRPVFVIGFLRTGSTLLHNLLGRHEALHSPLLWELAHHTDAVRSPDRHDELRDRAQGYVDDYYRKAPELPAVHFIDAGRPDECHRLLANTFHSMVLEMRYRVPSYGDWLHRQDLAEPYRRHREQLQVLMSLHRDADGGQPVPVLKCPFHTWFLDSLVQAYPEARFIHLHRDPVEVVGSTASLCRVLRGARSDHRELTEIGAQWFTRITGLSRRLAESRDDLIGGRPVLDLPYRQLVGDPQEAMRRICAFLEIPYSERFRAAVSDHLSAAPAHAHGKHVYTLGDFGLSADAVTRATESYRKRFGV</sequence>